<sequence>MNRIPRIPRFFLDLVSLYIGDDVMIEYFNGQQLCGTICDVYYDHDTLVLRNTTVRRRPHGPDSFFEYLPINACGIVRVVFSSSQPRDAERFELAEGIWRELDLFRERRGRTAGESYLFYVTSEKESSSKPSNEYILNVYT</sequence>
<keyword evidence="2" id="KW-1185">Reference proteome</keyword>
<proteinExistence type="predicted"/>
<accession>A0A8S9Y5Y7</accession>
<reference evidence="1" key="1">
    <citation type="journal article" date="2021" name="Mol. Ecol. Resour.">
        <title>Apolygus lucorum genome provides insights into omnivorousness and mesophyll feeding.</title>
        <authorList>
            <person name="Liu Y."/>
            <person name="Liu H."/>
            <person name="Wang H."/>
            <person name="Huang T."/>
            <person name="Liu B."/>
            <person name="Yang B."/>
            <person name="Yin L."/>
            <person name="Li B."/>
            <person name="Zhang Y."/>
            <person name="Zhang S."/>
            <person name="Jiang F."/>
            <person name="Zhang X."/>
            <person name="Ren Y."/>
            <person name="Wang B."/>
            <person name="Wang S."/>
            <person name="Lu Y."/>
            <person name="Wu K."/>
            <person name="Fan W."/>
            <person name="Wang G."/>
        </authorList>
    </citation>
    <scope>NUCLEOTIDE SEQUENCE</scope>
    <source>
        <strain evidence="1">12Hb</strain>
    </source>
</reference>
<gene>
    <name evidence="1" type="ORF">GE061_001048</name>
</gene>
<dbReference type="AlphaFoldDB" id="A0A8S9Y5Y7"/>
<evidence type="ECO:0008006" key="3">
    <source>
        <dbReference type="Google" id="ProtNLM"/>
    </source>
</evidence>
<comment type="caution">
    <text evidence="1">The sequence shown here is derived from an EMBL/GenBank/DDBJ whole genome shotgun (WGS) entry which is preliminary data.</text>
</comment>
<name>A0A8S9Y5Y7_APOLU</name>
<evidence type="ECO:0000313" key="1">
    <source>
        <dbReference type="EMBL" id="KAF6216702.1"/>
    </source>
</evidence>
<dbReference type="EMBL" id="WIXP02000001">
    <property type="protein sequence ID" value="KAF6216702.1"/>
    <property type="molecule type" value="Genomic_DNA"/>
</dbReference>
<evidence type="ECO:0000313" key="2">
    <source>
        <dbReference type="Proteomes" id="UP000466442"/>
    </source>
</evidence>
<dbReference type="Proteomes" id="UP000466442">
    <property type="component" value="Linkage Group LG1"/>
</dbReference>
<organism evidence="1 2">
    <name type="scientific">Apolygus lucorum</name>
    <name type="common">Small green plant bug</name>
    <name type="synonym">Lygocoris lucorum</name>
    <dbReference type="NCBI Taxonomy" id="248454"/>
    <lineage>
        <taxon>Eukaryota</taxon>
        <taxon>Metazoa</taxon>
        <taxon>Ecdysozoa</taxon>
        <taxon>Arthropoda</taxon>
        <taxon>Hexapoda</taxon>
        <taxon>Insecta</taxon>
        <taxon>Pterygota</taxon>
        <taxon>Neoptera</taxon>
        <taxon>Paraneoptera</taxon>
        <taxon>Hemiptera</taxon>
        <taxon>Heteroptera</taxon>
        <taxon>Panheteroptera</taxon>
        <taxon>Cimicomorpha</taxon>
        <taxon>Miridae</taxon>
        <taxon>Mirini</taxon>
        <taxon>Apolygus</taxon>
    </lineage>
</organism>
<protein>
    <recommendedName>
        <fullName evidence="3">LSM domain-containing protein</fullName>
    </recommendedName>
</protein>